<dbReference type="Proteomes" id="UP000030669">
    <property type="component" value="Unassembled WGS sequence"/>
</dbReference>
<keyword evidence="2" id="KW-1185">Reference proteome</keyword>
<evidence type="ECO:0000313" key="1">
    <source>
        <dbReference type="EMBL" id="EPQ54510.1"/>
    </source>
</evidence>
<dbReference type="GeneID" id="19299371"/>
<dbReference type="RefSeq" id="XP_007866811.1">
    <property type="nucleotide sequence ID" value="XM_007868620.1"/>
</dbReference>
<name>S7RJK3_GLOTA</name>
<dbReference type="HOGENOM" id="CLU_2542792_0_0_1"/>
<reference evidence="1 2" key="1">
    <citation type="journal article" date="2012" name="Science">
        <title>The Paleozoic origin of enzymatic lignin decomposition reconstructed from 31 fungal genomes.</title>
        <authorList>
            <person name="Floudas D."/>
            <person name="Binder M."/>
            <person name="Riley R."/>
            <person name="Barry K."/>
            <person name="Blanchette R.A."/>
            <person name="Henrissat B."/>
            <person name="Martinez A.T."/>
            <person name="Otillar R."/>
            <person name="Spatafora J.W."/>
            <person name="Yadav J.S."/>
            <person name="Aerts A."/>
            <person name="Benoit I."/>
            <person name="Boyd A."/>
            <person name="Carlson A."/>
            <person name="Copeland A."/>
            <person name="Coutinho P.M."/>
            <person name="de Vries R.P."/>
            <person name="Ferreira P."/>
            <person name="Findley K."/>
            <person name="Foster B."/>
            <person name="Gaskell J."/>
            <person name="Glotzer D."/>
            <person name="Gorecki P."/>
            <person name="Heitman J."/>
            <person name="Hesse C."/>
            <person name="Hori C."/>
            <person name="Igarashi K."/>
            <person name="Jurgens J.A."/>
            <person name="Kallen N."/>
            <person name="Kersten P."/>
            <person name="Kohler A."/>
            <person name="Kuees U."/>
            <person name="Kumar T.K.A."/>
            <person name="Kuo A."/>
            <person name="LaButti K."/>
            <person name="Larrondo L.F."/>
            <person name="Lindquist E."/>
            <person name="Ling A."/>
            <person name="Lombard V."/>
            <person name="Lucas S."/>
            <person name="Lundell T."/>
            <person name="Martin R."/>
            <person name="McLaughlin D.J."/>
            <person name="Morgenstern I."/>
            <person name="Morin E."/>
            <person name="Murat C."/>
            <person name="Nagy L.G."/>
            <person name="Nolan M."/>
            <person name="Ohm R.A."/>
            <person name="Patyshakuliyeva A."/>
            <person name="Rokas A."/>
            <person name="Ruiz-Duenas F.J."/>
            <person name="Sabat G."/>
            <person name="Salamov A."/>
            <person name="Samejima M."/>
            <person name="Schmutz J."/>
            <person name="Slot J.C."/>
            <person name="St John F."/>
            <person name="Stenlid J."/>
            <person name="Sun H."/>
            <person name="Sun S."/>
            <person name="Syed K."/>
            <person name="Tsang A."/>
            <person name="Wiebenga A."/>
            <person name="Young D."/>
            <person name="Pisabarro A."/>
            <person name="Eastwood D.C."/>
            <person name="Martin F."/>
            <person name="Cullen D."/>
            <person name="Grigoriev I.V."/>
            <person name="Hibbett D.S."/>
        </authorList>
    </citation>
    <scope>NUCLEOTIDE SEQUENCE [LARGE SCALE GENOMIC DNA]</scope>
    <source>
        <strain evidence="1 2">ATCC 11539</strain>
    </source>
</reference>
<evidence type="ECO:0000313" key="2">
    <source>
        <dbReference type="Proteomes" id="UP000030669"/>
    </source>
</evidence>
<accession>S7RJK3</accession>
<organism evidence="1 2">
    <name type="scientific">Gloeophyllum trabeum (strain ATCC 11539 / FP-39264 / Madison 617)</name>
    <name type="common">Brown rot fungus</name>
    <dbReference type="NCBI Taxonomy" id="670483"/>
    <lineage>
        <taxon>Eukaryota</taxon>
        <taxon>Fungi</taxon>
        <taxon>Dikarya</taxon>
        <taxon>Basidiomycota</taxon>
        <taxon>Agaricomycotina</taxon>
        <taxon>Agaricomycetes</taxon>
        <taxon>Gloeophyllales</taxon>
        <taxon>Gloeophyllaceae</taxon>
        <taxon>Gloeophyllum</taxon>
    </lineage>
</organism>
<proteinExistence type="predicted"/>
<dbReference type="KEGG" id="gtr:GLOTRDRAFT_111299"/>
<dbReference type="EMBL" id="KB469303">
    <property type="protein sequence ID" value="EPQ54510.1"/>
    <property type="molecule type" value="Genomic_DNA"/>
</dbReference>
<gene>
    <name evidence="1" type="ORF">GLOTRDRAFT_111299</name>
</gene>
<protein>
    <submittedName>
        <fullName evidence="1">Uncharacterized protein</fullName>
    </submittedName>
</protein>
<dbReference type="AlphaFoldDB" id="S7RJK3"/>
<sequence>MNESIRVHRLIEVIPVQQTGARRLTSIPTTRHLASGLVIDMRLGWRGFMTWKQAQCRLFALGHRPAPKYQRNVGTLRSKTYQV</sequence>